<keyword evidence="1" id="KW-1133">Transmembrane helix</keyword>
<feature type="transmembrane region" description="Helical" evidence="1">
    <location>
        <begin position="38"/>
        <end position="56"/>
    </location>
</feature>
<dbReference type="RefSeq" id="WP_236334392.1">
    <property type="nucleotide sequence ID" value="NZ_JAKIJS010000001.1"/>
</dbReference>
<sequence>MILLSVLIVLNLYGIIIMFVDKRKAQRQQWRISEGHLWIVAIIGGAVGIFLGMRMFRHKTKHASFKYGVPMIIAFQAIGILYWYVY</sequence>
<keyword evidence="1" id="KW-0812">Transmembrane</keyword>
<organism evidence="2 3">
    <name type="scientific">Pseudalkalibacillus berkeleyi</name>
    <dbReference type="NCBI Taxonomy" id="1069813"/>
    <lineage>
        <taxon>Bacteria</taxon>
        <taxon>Bacillati</taxon>
        <taxon>Bacillota</taxon>
        <taxon>Bacilli</taxon>
        <taxon>Bacillales</taxon>
        <taxon>Fictibacillaceae</taxon>
        <taxon>Pseudalkalibacillus</taxon>
    </lineage>
</organism>
<evidence type="ECO:0000313" key="2">
    <source>
        <dbReference type="EMBL" id="MCF6138178.1"/>
    </source>
</evidence>
<keyword evidence="3" id="KW-1185">Reference proteome</keyword>
<gene>
    <name evidence="2" type="ORF">L2716_10625</name>
</gene>
<dbReference type="PIRSF" id="PIRSF002599">
    <property type="entry name" value="Cold_shock_A"/>
    <property type="match status" value="1"/>
</dbReference>
<keyword evidence="1" id="KW-0472">Membrane</keyword>
<dbReference type="EMBL" id="JAKIJS010000001">
    <property type="protein sequence ID" value="MCF6138178.1"/>
    <property type="molecule type" value="Genomic_DNA"/>
</dbReference>
<reference evidence="2 3" key="1">
    <citation type="submission" date="2022-01" db="EMBL/GenBank/DDBJ databases">
        <title>Alkalihalobacillus sp. EGI L200015, a novel bacterium isolated from a salt lake sediment.</title>
        <authorList>
            <person name="Gao L."/>
            <person name="Fang B.-Z."/>
            <person name="Li W.-J."/>
        </authorList>
    </citation>
    <scope>NUCLEOTIDE SEQUENCE [LARGE SCALE GENOMIC DNA]</scope>
    <source>
        <strain evidence="2 3">KCTC 12718</strain>
    </source>
</reference>
<name>A0ABS9GZK3_9BACL</name>
<proteinExistence type="predicted"/>
<dbReference type="Pfam" id="PF06961">
    <property type="entry name" value="DUF1294"/>
    <property type="match status" value="1"/>
</dbReference>
<comment type="caution">
    <text evidence="2">The sequence shown here is derived from an EMBL/GenBank/DDBJ whole genome shotgun (WGS) entry which is preliminary data.</text>
</comment>
<dbReference type="Proteomes" id="UP001649381">
    <property type="component" value="Unassembled WGS sequence"/>
</dbReference>
<dbReference type="InterPro" id="IPR010718">
    <property type="entry name" value="DUF1294"/>
</dbReference>
<feature type="transmembrane region" description="Helical" evidence="1">
    <location>
        <begin position="68"/>
        <end position="85"/>
    </location>
</feature>
<protein>
    <submittedName>
        <fullName evidence="2">DUF1294 domain-containing protein</fullName>
    </submittedName>
</protein>
<evidence type="ECO:0000256" key="1">
    <source>
        <dbReference type="SAM" id="Phobius"/>
    </source>
</evidence>
<evidence type="ECO:0000313" key="3">
    <source>
        <dbReference type="Proteomes" id="UP001649381"/>
    </source>
</evidence>
<dbReference type="InterPro" id="IPR012156">
    <property type="entry name" value="Cold_shock_CspA"/>
</dbReference>
<accession>A0ABS9GZK3</accession>